<feature type="short sequence motif" description="DGA/G" evidence="4">
    <location>
        <begin position="867"/>
        <end position="869"/>
    </location>
</feature>
<dbReference type="CDD" id="cd07211">
    <property type="entry name" value="Pat_PNPLA8"/>
    <property type="match status" value="1"/>
</dbReference>
<organism evidence="7 8">
    <name type="scientific">Alosa alosa</name>
    <name type="common">allis shad</name>
    <dbReference type="NCBI Taxonomy" id="278164"/>
    <lineage>
        <taxon>Eukaryota</taxon>
        <taxon>Metazoa</taxon>
        <taxon>Chordata</taxon>
        <taxon>Craniata</taxon>
        <taxon>Vertebrata</taxon>
        <taxon>Euteleostomi</taxon>
        <taxon>Actinopterygii</taxon>
        <taxon>Neopterygii</taxon>
        <taxon>Teleostei</taxon>
        <taxon>Clupei</taxon>
        <taxon>Clupeiformes</taxon>
        <taxon>Clupeoidei</taxon>
        <taxon>Clupeidae</taxon>
        <taxon>Alosa</taxon>
    </lineage>
</organism>
<keyword evidence="2 4" id="KW-0442">Lipid degradation</keyword>
<protein>
    <recommendedName>
        <fullName evidence="6">PNPLA domain-containing protein</fullName>
    </recommendedName>
</protein>
<evidence type="ECO:0000313" key="8">
    <source>
        <dbReference type="Proteomes" id="UP000823561"/>
    </source>
</evidence>
<dbReference type="AlphaFoldDB" id="A0AAV6H9E7"/>
<evidence type="ECO:0000256" key="3">
    <source>
        <dbReference type="ARBA" id="ARBA00023098"/>
    </source>
</evidence>
<dbReference type="Proteomes" id="UP000823561">
    <property type="component" value="Chromosome 4"/>
</dbReference>
<feature type="region of interest" description="Disordered" evidence="5">
    <location>
        <begin position="459"/>
        <end position="483"/>
    </location>
</feature>
<dbReference type="SUPFAM" id="SSF52151">
    <property type="entry name" value="FabD/lysophospholipase-like"/>
    <property type="match status" value="1"/>
</dbReference>
<accession>A0AAV6H9E7</accession>
<evidence type="ECO:0000256" key="2">
    <source>
        <dbReference type="ARBA" id="ARBA00022963"/>
    </source>
</evidence>
<dbReference type="GO" id="GO:0016042">
    <property type="term" value="P:lipid catabolic process"/>
    <property type="evidence" value="ECO:0007669"/>
    <property type="project" value="UniProtKB-UniRule"/>
</dbReference>
<gene>
    <name evidence="7" type="ORF">AALO_G00059730</name>
</gene>
<name>A0AAV6H9E7_9TELE</name>
<dbReference type="GO" id="GO:0047499">
    <property type="term" value="F:calcium-independent phospholipase A2 activity"/>
    <property type="evidence" value="ECO:0007669"/>
    <property type="project" value="TreeGrafter"/>
</dbReference>
<dbReference type="Pfam" id="PF01734">
    <property type="entry name" value="Patatin"/>
    <property type="match status" value="1"/>
</dbReference>
<evidence type="ECO:0000256" key="5">
    <source>
        <dbReference type="SAM" id="MobiDB-lite"/>
    </source>
</evidence>
<feature type="compositionally biased region" description="Basic and acidic residues" evidence="5">
    <location>
        <begin position="274"/>
        <end position="285"/>
    </location>
</feature>
<evidence type="ECO:0000259" key="6">
    <source>
        <dbReference type="PROSITE" id="PS51635"/>
    </source>
</evidence>
<keyword evidence="1 4" id="KW-0378">Hydrolase</keyword>
<comment type="caution">
    <text evidence="7">The sequence shown here is derived from an EMBL/GenBank/DDBJ whole genome shotgun (WGS) entry which is preliminary data.</text>
</comment>
<dbReference type="GO" id="GO:0019369">
    <property type="term" value="P:arachidonate metabolic process"/>
    <property type="evidence" value="ECO:0007669"/>
    <property type="project" value="TreeGrafter"/>
</dbReference>
<feature type="compositionally biased region" description="Basic and acidic residues" evidence="5">
    <location>
        <begin position="297"/>
        <end position="319"/>
    </location>
</feature>
<feature type="compositionally biased region" description="Polar residues" evidence="5">
    <location>
        <begin position="459"/>
        <end position="482"/>
    </location>
</feature>
<keyword evidence="8" id="KW-1185">Reference proteome</keyword>
<dbReference type="InterPro" id="IPR007263">
    <property type="entry name" value="DCC1-like"/>
</dbReference>
<dbReference type="PANTHER" id="PTHR24185">
    <property type="entry name" value="CALCIUM-INDEPENDENT PHOSPHOLIPASE A2-GAMMA"/>
    <property type="match status" value="1"/>
</dbReference>
<dbReference type="GO" id="GO:0016020">
    <property type="term" value="C:membrane"/>
    <property type="evidence" value="ECO:0007669"/>
    <property type="project" value="TreeGrafter"/>
</dbReference>
<dbReference type="PANTHER" id="PTHR24185:SF1">
    <property type="entry name" value="CALCIUM-INDEPENDENT PHOSPHOLIPASE A2-GAMMA"/>
    <property type="match status" value="1"/>
</dbReference>
<dbReference type="Pfam" id="PF04134">
    <property type="entry name" value="DCC1-like"/>
    <property type="match status" value="1"/>
</dbReference>
<feature type="compositionally biased region" description="Basic residues" evidence="5">
    <location>
        <begin position="264"/>
        <end position="273"/>
    </location>
</feature>
<feature type="region of interest" description="Disordered" evidence="5">
    <location>
        <begin position="407"/>
        <end position="428"/>
    </location>
</feature>
<evidence type="ECO:0000256" key="1">
    <source>
        <dbReference type="ARBA" id="ARBA00022801"/>
    </source>
</evidence>
<sequence>MFSGDEVSSWVLNDALCVQVHVGVPAFSVMYTAVGLGWVGRLISWPYIRPLMDKAYAVFAKNRLRWTGREECTTGRCKEGDRGVSFREPVILAPKPIQTQVRGPVRSHLLVAGRFRSPMGRYLSANFVTYLGEKRLRCYTKISTLRRTCLKSVRAKQKHLNSGSSGQFADIGRKVTHETTLCSQAVRLYSTSSRNVFKSEPPIGIHQEEKPSSLQLSVLGLRLGESFQRLSKHINFYFKSKDLSVASSLGNSGLVYTFHEPQRRQQRHSHSPRAGKDRTPLEGKRSSLRPVAALHSTAERHEDQTPSRLATAERHEDQTPSRLATGLQLFHISSLATRFGESYNYVANHINSVFSTSPARDLHAKTAVDGSRFSTVRHGRRRKTLKVTTDVSQPSVNDVVSISAHKDNAKTTEVSSSCAHKDDAKTNEVPGSWEEGYLHFAHHINRYFGAKVTDSVSVSTTQQNSRYDTEPKQTSPSAQPTSPGLFHLSNITTSFGANHAHMASHINHYFKGQPGFEDDLDGDYVNQTVLTVSSGQQEKPSSFMHYLLHSTAAIPDLIGSYLGVGSKNQGAQAPTGDVPTATRSARSERLVLGQDQAEEMTKVLLANLRSATASASVIACAEELNRHLIAHPACKAMVWQEKLPLQLLKYRRNYTGDVKLQRALRETMALIGYLDPVRGRGVRMLSIDGGGTRGVVPLEVLKVIEAQTGRRIHELFDYICGVSTGAVLAFMIGLGRFSLDDCEEMYRRFGSDVFKQNPLVGTVKMGWSHSYYSTETWETLLKEKMGERVLIKTARSEICPKVSAVSAVVNWGTSPKAFIFRNYNHAPGRLSRYPGGSAYKLWEAVRASSAAPGYFREFPLHSDIHQDGGLIQNNPCALAVHECRLLWPTQPFQCVLSLGTGRYDNTQRGPATSTSLRAKLSHLIYSATDTEGVHTLLDDLLEENVYFRFNPMLSAEVSLDESRVEVLDQLKSDTLLYLERNKLKLDLLCMVLRAERSTLSKSKDWLSERAWELRHRWV</sequence>
<feature type="active site" description="Proton acceptor" evidence="4">
    <location>
        <position position="867"/>
    </location>
</feature>
<keyword evidence="3 4" id="KW-0443">Lipid metabolism</keyword>
<dbReference type="InterPro" id="IPR045217">
    <property type="entry name" value="PNPLA8-like"/>
</dbReference>
<dbReference type="Gene3D" id="3.40.1090.10">
    <property type="entry name" value="Cytosolic phospholipase A2 catalytic domain"/>
    <property type="match status" value="1"/>
</dbReference>
<feature type="short sequence motif" description="GXGXXG" evidence="4">
    <location>
        <begin position="689"/>
        <end position="694"/>
    </location>
</feature>
<feature type="active site" description="Nucleophile" evidence="4">
    <location>
        <position position="723"/>
    </location>
</feature>
<dbReference type="InterPro" id="IPR002641">
    <property type="entry name" value="PNPLA_dom"/>
</dbReference>
<dbReference type="PROSITE" id="PS51635">
    <property type="entry name" value="PNPLA"/>
    <property type="match status" value="1"/>
</dbReference>
<dbReference type="GO" id="GO:0015035">
    <property type="term" value="F:protein-disulfide reductase activity"/>
    <property type="evidence" value="ECO:0007669"/>
    <property type="project" value="InterPro"/>
</dbReference>
<feature type="short sequence motif" description="GXSXG" evidence="4">
    <location>
        <begin position="721"/>
        <end position="725"/>
    </location>
</feature>
<proteinExistence type="predicted"/>
<dbReference type="EMBL" id="JADWDJ010000004">
    <property type="protein sequence ID" value="KAG5282767.1"/>
    <property type="molecule type" value="Genomic_DNA"/>
</dbReference>
<feature type="domain" description="PNPLA" evidence="6">
    <location>
        <begin position="685"/>
        <end position="880"/>
    </location>
</feature>
<evidence type="ECO:0000313" key="7">
    <source>
        <dbReference type="EMBL" id="KAG5282767.1"/>
    </source>
</evidence>
<evidence type="ECO:0000256" key="4">
    <source>
        <dbReference type="PROSITE-ProRule" id="PRU01161"/>
    </source>
</evidence>
<feature type="region of interest" description="Disordered" evidence="5">
    <location>
        <begin position="259"/>
        <end position="322"/>
    </location>
</feature>
<dbReference type="InterPro" id="IPR016035">
    <property type="entry name" value="Acyl_Trfase/lysoPLipase"/>
</dbReference>
<reference evidence="7" key="1">
    <citation type="submission" date="2020-10" db="EMBL/GenBank/DDBJ databases">
        <title>Chromosome-scale genome assembly of the Allis shad, Alosa alosa.</title>
        <authorList>
            <person name="Margot Z."/>
            <person name="Christophe K."/>
            <person name="Cabau C."/>
            <person name="Louis A."/>
            <person name="Berthelot C."/>
            <person name="Parey E."/>
            <person name="Roest Crollius H."/>
            <person name="Montfort J."/>
            <person name="Robinson-Rechavi M."/>
            <person name="Bucao C."/>
            <person name="Bouchez O."/>
            <person name="Gislard M."/>
            <person name="Lluch J."/>
            <person name="Milhes M."/>
            <person name="Lampietro C."/>
            <person name="Lopez Roques C."/>
            <person name="Donnadieu C."/>
            <person name="Braasch I."/>
            <person name="Desvignes T."/>
            <person name="Postlethwait J."/>
            <person name="Bobe J."/>
            <person name="Guiguen Y."/>
        </authorList>
    </citation>
    <scope>NUCLEOTIDE SEQUENCE</scope>
    <source>
        <strain evidence="7">M-15738</strain>
        <tissue evidence="7">Blood</tissue>
    </source>
</reference>